<dbReference type="GO" id="GO:0046872">
    <property type="term" value="F:metal ion binding"/>
    <property type="evidence" value="ECO:0007669"/>
    <property type="project" value="UniProtKB-KW"/>
</dbReference>
<comment type="caution">
    <text evidence="6">The sequence shown here is derived from an EMBL/GenBank/DDBJ whole genome shotgun (WGS) entry which is preliminary data.</text>
</comment>
<feature type="domain" description="4Fe-4S ferredoxin-type" evidence="5">
    <location>
        <begin position="32"/>
        <end position="61"/>
    </location>
</feature>
<keyword evidence="2" id="KW-0479">Metal-binding</keyword>
<name>A0A645IQT5_9ZZZZ</name>
<dbReference type="PROSITE" id="PS51379">
    <property type="entry name" value="4FE4S_FER_2"/>
    <property type="match status" value="2"/>
</dbReference>
<dbReference type="AlphaFoldDB" id="A0A645IQT5"/>
<evidence type="ECO:0000259" key="5">
    <source>
        <dbReference type="PROSITE" id="PS51379"/>
    </source>
</evidence>
<dbReference type="SUPFAM" id="SSF54862">
    <property type="entry name" value="4Fe-4S ferredoxins"/>
    <property type="match status" value="1"/>
</dbReference>
<dbReference type="Pfam" id="PF13187">
    <property type="entry name" value="Fer4_9"/>
    <property type="match status" value="1"/>
</dbReference>
<reference evidence="6" key="1">
    <citation type="submission" date="2019-08" db="EMBL/GenBank/DDBJ databases">
        <authorList>
            <person name="Kucharzyk K."/>
            <person name="Murdoch R.W."/>
            <person name="Higgins S."/>
            <person name="Loffler F."/>
        </authorList>
    </citation>
    <scope>NUCLEOTIDE SEQUENCE</scope>
</reference>
<dbReference type="InterPro" id="IPR017896">
    <property type="entry name" value="4Fe4S_Fe-S-bd"/>
</dbReference>
<keyword evidence="3" id="KW-0408">Iron</keyword>
<feature type="domain" description="4Fe-4S ferredoxin-type" evidence="5">
    <location>
        <begin position="3"/>
        <end position="29"/>
    </location>
</feature>
<dbReference type="EMBL" id="VSSQ01115139">
    <property type="protein sequence ID" value="MPN50714.1"/>
    <property type="molecule type" value="Genomic_DNA"/>
</dbReference>
<evidence type="ECO:0000256" key="3">
    <source>
        <dbReference type="ARBA" id="ARBA00023004"/>
    </source>
</evidence>
<dbReference type="PANTHER" id="PTHR24960">
    <property type="entry name" value="PHOTOSYSTEM I IRON-SULFUR CENTER-RELATED"/>
    <property type="match status" value="1"/>
</dbReference>
<keyword evidence="1" id="KW-0004">4Fe-4S</keyword>
<evidence type="ECO:0000313" key="6">
    <source>
        <dbReference type="EMBL" id="MPN50714.1"/>
    </source>
</evidence>
<organism evidence="6">
    <name type="scientific">bioreactor metagenome</name>
    <dbReference type="NCBI Taxonomy" id="1076179"/>
    <lineage>
        <taxon>unclassified sequences</taxon>
        <taxon>metagenomes</taxon>
        <taxon>ecological metagenomes</taxon>
    </lineage>
</organism>
<evidence type="ECO:0000256" key="4">
    <source>
        <dbReference type="ARBA" id="ARBA00023014"/>
    </source>
</evidence>
<dbReference type="PANTHER" id="PTHR24960:SF79">
    <property type="entry name" value="PHOTOSYSTEM I IRON-SULFUR CENTER"/>
    <property type="match status" value="1"/>
</dbReference>
<dbReference type="GO" id="GO:0051539">
    <property type="term" value="F:4 iron, 4 sulfur cluster binding"/>
    <property type="evidence" value="ECO:0007669"/>
    <property type="project" value="UniProtKB-KW"/>
</dbReference>
<accession>A0A645IQT5</accession>
<keyword evidence="4" id="KW-0411">Iron-sulfur</keyword>
<evidence type="ECO:0000256" key="1">
    <source>
        <dbReference type="ARBA" id="ARBA00022485"/>
    </source>
</evidence>
<dbReference type="InterPro" id="IPR050157">
    <property type="entry name" value="PSI_iron-sulfur_center"/>
</dbReference>
<protein>
    <submittedName>
        <fullName evidence="6">Electron transport complex subunit RsxB</fullName>
    </submittedName>
</protein>
<evidence type="ECO:0000256" key="2">
    <source>
        <dbReference type="ARBA" id="ARBA00022723"/>
    </source>
</evidence>
<dbReference type="Gene3D" id="3.30.70.20">
    <property type="match status" value="1"/>
</dbReference>
<proteinExistence type="predicted"/>
<gene>
    <name evidence="6" type="primary">rsxB_113</name>
    <name evidence="6" type="ORF">SDC9_198347</name>
</gene>
<sequence>MSLAAFVLEKLCRGCQRCVHACPQNAIQMLSQLAVVNPDLCIECEACMEVCMQGAITFRETKGEVSAHG</sequence>